<dbReference type="Pfam" id="PF09032">
    <property type="entry name" value="Siah-Interact_N"/>
    <property type="match status" value="1"/>
</dbReference>
<evidence type="ECO:0000256" key="8">
    <source>
        <dbReference type="ARBA" id="ARBA00023242"/>
    </source>
</evidence>
<feature type="domain" description="CS" evidence="12">
    <location>
        <begin position="70"/>
        <end position="164"/>
    </location>
</feature>
<reference evidence="13 14" key="1">
    <citation type="submission" date="2024-07" db="EMBL/GenBank/DDBJ databases">
        <title>Chromosome-level genome assembly of the water stick insect Ranatra chinensis (Heteroptera: Nepidae).</title>
        <authorList>
            <person name="Liu X."/>
        </authorList>
    </citation>
    <scope>NUCLEOTIDE SEQUENCE [LARGE SCALE GENOMIC DNA]</scope>
    <source>
        <strain evidence="13">Cailab_2021Rc</strain>
        <tissue evidence="13">Muscle</tissue>
    </source>
</reference>
<dbReference type="PROSITE" id="PS51203">
    <property type="entry name" value="CS"/>
    <property type="match status" value="1"/>
</dbReference>
<dbReference type="InterPro" id="IPR037201">
    <property type="entry name" value="CacyBP_N"/>
</dbReference>
<accession>A0ABD0Z663</accession>
<keyword evidence="5" id="KW-0597">Phosphoprotein</keyword>
<keyword evidence="7" id="KW-0007">Acetylation</keyword>
<keyword evidence="4" id="KW-0963">Cytoplasm</keyword>
<dbReference type="GO" id="GO:0005737">
    <property type="term" value="C:cytoplasm"/>
    <property type="evidence" value="ECO:0007669"/>
    <property type="project" value="UniProtKB-SubCell"/>
</dbReference>
<keyword evidence="8" id="KW-0539">Nucleus</keyword>
<evidence type="ECO:0000256" key="5">
    <source>
        <dbReference type="ARBA" id="ARBA00022553"/>
    </source>
</evidence>
<evidence type="ECO:0000313" key="14">
    <source>
        <dbReference type="Proteomes" id="UP001558652"/>
    </source>
</evidence>
<dbReference type="PANTHER" id="PTHR13164">
    <property type="entry name" value="CALICYLIN BINDING PROTEIN"/>
    <property type="match status" value="1"/>
</dbReference>
<sequence length="222" mass="25819">MANKMDELRMDIDELNQLIEASKRQKVKDILTVEMRRLATELTKLKEMAENNVTSPERKVPNPTQNCYEVKLTNYAWDQSDKFVKLFVTLKNVQTLSEEKVYCQFADKNVELHVKELENRNYVLAVNNLLKEIDTSKSYWKVKTDMVIVFLAKRSTGENWAHLLASDAKAKEPKVPAMEQDEDPSTGLMNLMKKMYEEGDDEMKRTIAKAWTESREKNLTGF</sequence>
<dbReference type="SUPFAM" id="SSF140106">
    <property type="entry name" value="Calcyclin-binding protein-like"/>
    <property type="match status" value="1"/>
</dbReference>
<dbReference type="PROSITE" id="PS51048">
    <property type="entry name" value="SGS"/>
    <property type="match status" value="1"/>
</dbReference>
<evidence type="ECO:0000256" key="10">
    <source>
        <dbReference type="SAM" id="Coils"/>
    </source>
</evidence>
<dbReference type="Gene3D" id="4.10.860.10">
    <property type="entry name" value="UVR domain"/>
    <property type="match status" value="1"/>
</dbReference>
<feature type="domain" description="SGS" evidence="11">
    <location>
        <begin position="148"/>
        <end position="222"/>
    </location>
</feature>
<dbReference type="AlphaFoldDB" id="A0ABD0Z663"/>
<evidence type="ECO:0000259" key="11">
    <source>
        <dbReference type="PROSITE" id="PS51048"/>
    </source>
</evidence>
<proteinExistence type="predicted"/>
<dbReference type="EMBL" id="JBFDAA010000006">
    <property type="protein sequence ID" value="KAL1131573.1"/>
    <property type="molecule type" value="Genomic_DNA"/>
</dbReference>
<evidence type="ECO:0000256" key="7">
    <source>
        <dbReference type="ARBA" id="ARBA00022990"/>
    </source>
</evidence>
<dbReference type="Pfam" id="PF04969">
    <property type="entry name" value="CS"/>
    <property type="match status" value="1"/>
</dbReference>
<dbReference type="InterPro" id="IPR008978">
    <property type="entry name" value="HSP20-like_chaperone"/>
</dbReference>
<dbReference type="PANTHER" id="PTHR13164:SF3">
    <property type="entry name" value="CALCYCLIN-BINDING PROTEIN"/>
    <property type="match status" value="1"/>
</dbReference>
<evidence type="ECO:0000256" key="2">
    <source>
        <dbReference type="ARBA" id="ARBA00004496"/>
    </source>
</evidence>
<evidence type="ECO:0000256" key="1">
    <source>
        <dbReference type="ARBA" id="ARBA00004123"/>
    </source>
</evidence>
<dbReference type="InterPro" id="IPR007699">
    <property type="entry name" value="SGS_dom"/>
</dbReference>
<evidence type="ECO:0000256" key="4">
    <source>
        <dbReference type="ARBA" id="ARBA00022490"/>
    </source>
</evidence>
<dbReference type="FunFam" id="2.60.40.790:FF:000006">
    <property type="entry name" value="calcyclin-binding protein-like"/>
    <property type="match status" value="1"/>
</dbReference>
<organism evidence="13 14">
    <name type="scientific">Ranatra chinensis</name>
    <dbReference type="NCBI Taxonomy" id="642074"/>
    <lineage>
        <taxon>Eukaryota</taxon>
        <taxon>Metazoa</taxon>
        <taxon>Ecdysozoa</taxon>
        <taxon>Arthropoda</taxon>
        <taxon>Hexapoda</taxon>
        <taxon>Insecta</taxon>
        <taxon>Pterygota</taxon>
        <taxon>Neoptera</taxon>
        <taxon>Paraneoptera</taxon>
        <taxon>Hemiptera</taxon>
        <taxon>Heteroptera</taxon>
        <taxon>Panheteroptera</taxon>
        <taxon>Nepomorpha</taxon>
        <taxon>Nepidae</taxon>
        <taxon>Ranatrinae</taxon>
        <taxon>Ranatra</taxon>
    </lineage>
</organism>
<comment type="function">
    <text evidence="9">May be involved in calcium-dependent ubiquitination and subsequent proteasomal degradation of target proteins. Probably serves as a molecular bridge in ubiquitin E3 complexes. Participates in the ubiquitin-mediated degradation of beta-catenin (CTNNB1).</text>
</comment>
<dbReference type="InterPro" id="IPR052289">
    <property type="entry name" value="Calcyclin-binding_UBL-bridge"/>
</dbReference>
<dbReference type="Proteomes" id="UP001558652">
    <property type="component" value="Unassembled WGS sequence"/>
</dbReference>
<dbReference type="Gene3D" id="2.60.40.790">
    <property type="match status" value="1"/>
</dbReference>
<dbReference type="GO" id="GO:0005634">
    <property type="term" value="C:nucleus"/>
    <property type="evidence" value="ECO:0007669"/>
    <property type="project" value="UniProtKB-SubCell"/>
</dbReference>
<dbReference type="CDD" id="cd06468">
    <property type="entry name" value="p23_CacyBP"/>
    <property type="match status" value="1"/>
</dbReference>
<dbReference type="InterPro" id="IPR015120">
    <property type="entry name" value="Siah-Interact_N"/>
</dbReference>
<gene>
    <name evidence="13" type="ORF">AAG570_011187</name>
</gene>
<comment type="caution">
    <text evidence="13">The sequence shown here is derived from an EMBL/GenBank/DDBJ whole genome shotgun (WGS) entry which is preliminary data.</text>
</comment>
<evidence type="ECO:0000259" key="12">
    <source>
        <dbReference type="PROSITE" id="PS51203"/>
    </source>
</evidence>
<evidence type="ECO:0000313" key="13">
    <source>
        <dbReference type="EMBL" id="KAL1131573.1"/>
    </source>
</evidence>
<dbReference type="InterPro" id="IPR037893">
    <property type="entry name" value="CS_CacyBP"/>
</dbReference>
<name>A0ABD0Z663_9HEMI</name>
<comment type="subcellular location">
    <subcellularLocation>
        <location evidence="2">Cytoplasm</location>
    </subcellularLocation>
    <subcellularLocation>
        <location evidence="1">Nucleus</location>
    </subcellularLocation>
</comment>
<evidence type="ECO:0000256" key="6">
    <source>
        <dbReference type="ARBA" id="ARBA00022786"/>
    </source>
</evidence>
<protein>
    <recommendedName>
        <fullName evidence="3">Calcyclin-binding protein</fullName>
    </recommendedName>
</protein>
<evidence type="ECO:0000256" key="3">
    <source>
        <dbReference type="ARBA" id="ARBA00015702"/>
    </source>
</evidence>
<feature type="coiled-coil region" evidence="10">
    <location>
        <begin position="5"/>
        <end position="48"/>
    </location>
</feature>
<keyword evidence="6" id="KW-0833">Ubl conjugation pathway</keyword>
<keyword evidence="10" id="KW-0175">Coiled coil</keyword>
<evidence type="ECO:0000256" key="9">
    <source>
        <dbReference type="ARBA" id="ARBA00025145"/>
    </source>
</evidence>
<keyword evidence="14" id="KW-1185">Reference proteome</keyword>
<dbReference type="InterPro" id="IPR007052">
    <property type="entry name" value="CS_dom"/>
</dbReference>
<dbReference type="SUPFAM" id="SSF49764">
    <property type="entry name" value="HSP20-like chaperones"/>
    <property type="match status" value="1"/>
</dbReference>